<reference evidence="3" key="1">
    <citation type="submission" date="2020-03" db="EMBL/GenBank/DDBJ databases">
        <title>Site-based positive gene gene selection in Geosmithia morbida across the United States reveals a broad range of putative effectors and factors for local host and environmental adapation.</title>
        <authorList>
            <person name="Onufrak A."/>
            <person name="Murdoch R.W."/>
            <person name="Gazis R."/>
            <person name="Huff M."/>
            <person name="Staton M."/>
            <person name="Klingeman W."/>
            <person name="Hadziabdic D."/>
        </authorList>
    </citation>
    <scope>NUCLEOTIDE SEQUENCE</scope>
    <source>
        <strain evidence="3">1262</strain>
    </source>
</reference>
<dbReference type="Pfam" id="PF23658">
    <property type="entry name" value="PDZ_CPAF_rel"/>
    <property type="match status" value="1"/>
</dbReference>
<dbReference type="PANTHER" id="PTHR37049:SF4">
    <property type="entry name" value="RHODANESE DOMAIN-CONTAINING PROTEIN"/>
    <property type="match status" value="1"/>
</dbReference>
<dbReference type="Proteomes" id="UP000749293">
    <property type="component" value="Unassembled WGS sequence"/>
</dbReference>
<name>A0A9P4Z1E1_9HYPO</name>
<comment type="caution">
    <text evidence="3">The sequence shown here is derived from an EMBL/GenBank/DDBJ whole genome shotgun (WGS) entry which is preliminary data.</text>
</comment>
<protein>
    <submittedName>
        <fullName evidence="3">Peptidase S41 family protein</fullName>
    </submittedName>
</protein>
<evidence type="ECO:0000256" key="1">
    <source>
        <dbReference type="SAM" id="MobiDB-lite"/>
    </source>
</evidence>
<dbReference type="RefSeq" id="XP_035324155.1">
    <property type="nucleotide sequence ID" value="XM_035466318.1"/>
</dbReference>
<sequence>SVPLGKQAALDLVDAIEPYLEWQSDAAYLKNPPQDYFYPGFDLFENLSKVRANLEADKYDGEYDFMTDLYETVFLPGHDGHYLFYPDILSRAFKWSRQRSLVSISEDGTSLPVIKLYEDIITDPATAPEVTKINGVDASRYVEETINKGTYNQDVDSAYNSMFYSKAGEASAGITGYFAGSGRISMIYQGPTTTFTFSNGTDLTLENEAQVIGDMTGVVDGTSFYEKFCTPQQTAESKVQSYGDAQPSGYPKPVISTSDSIVSGYYLEGEGLEDVAVIALLAFESASPVEFQAVTRDFLAEAKAAGKTKLVVDFQYNGGGYILLGYDFFRQLFPHILEDGFSRWKENGAFDAISDIVSKVSEGVDPYTSDDSTLIALYQSWFNYRYDLNETYQPFETFDDKFSPHIYENTPYTNLMRWNLSDPLTTRNATYGLGTDISGYGVFQNLTQPFAAEDIVLLYDGVCASTCSIASEMLRIQGKVKSVAFGGRPKEGAIQGAGGVKGSQVLQFGDILEYARVAANLTTDEEHLAELERYTELPIQRATAANVNVRDQILRDNLDDGVPAQFVTEEADCRLYWTADMIADVSKIWEAAANSAFNGAKCAHGAISRPLSSGSATVSASSGSGVSYRPPVSRLSDSVDKTPFKPTKEWAAFHQQKVEVA</sequence>
<gene>
    <name evidence="3" type="ORF">GMORB2_4343</name>
</gene>
<dbReference type="InterPro" id="IPR029045">
    <property type="entry name" value="ClpP/crotonase-like_dom_sf"/>
</dbReference>
<feature type="non-terminal residue" evidence="3">
    <location>
        <position position="1"/>
    </location>
</feature>
<dbReference type="Gene3D" id="3.90.226.10">
    <property type="entry name" value="2-enoyl-CoA Hydratase, Chain A, domain 1"/>
    <property type="match status" value="1"/>
</dbReference>
<accession>A0A9P4Z1E1</accession>
<evidence type="ECO:0000259" key="2">
    <source>
        <dbReference type="Pfam" id="PF23658"/>
    </source>
</evidence>
<dbReference type="SUPFAM" id="SSF52096">
    <property type="entry name" value="ClpP/crotonase"/>
    <property type="match status" value="1"/>
</dbReference>
<proteinExistence type="predicted"/>
<dbReference type="EMBL" id="JAANYQ010000003">
    <property type="protein sequence ID" value="KAF4125503.1"/>
    <property type="molecule type" value="Genomic_DNA"/>
</dbReference>
<dbReference type="GeneID" id="55970571"/>
<dbReference type="OrthoDB" id="27214at2759"/>
<organism evidence="3 4">
    <name type="scientific">Geosmithia morbida</name>
    <dbReference type="NCBI Taxonomy" id="1094350"/>
    <lineage>
        <taxon>Eukaryota</taxon>
        <taxon>Fungi</taxon>
        <taxon>Dikarya</taxon>
        <taxon>Ascomycota</taxon>
        <taxon>Pezizomycotina</taxon>
        <taxon>Sordariomycetes</taxon>
        <taxon>Hypocreomycetidae</taxon>
        <taxon>Hypocreales</taxon>
        <taxon>Bionectriaceae</taxon>
        <taxon>Geosmithia</taxon>
    </lineage>
</organism>
<evidence type="ECO:0000313" key="3">
    <source>
        <dbReference type="EMBL" id="KAF4125503.1"/>
    </source>
</evidence>
<dbReference type="PANTHER" id="PTHR37049">
    <property type="entry name" value="PEPTIDASE S41 FAMILY PROTEIN"/>
    <property type="match status" value="1"/>
</dbReference>
<feature type="region of interest" description="Disordered" evidence="1">
    <location>
        <begin position="619"/>
        <end position="640"/>
    </location>
</feature>
<evidence type="ECO:0000313" key="4">
    <source>
        <dbReference type="Proteomes" id="UP000749293"/>
    </source>
</evidence>
<dbReference type="AlphaFoldDB" id="A0A9P4Z1E1"/>
<feature type="domain" description="CPAF-like PDZ" evidence="2">
    <location>
        <begin position="95"/>
        <end position="215"/>
    </location>
</feature>
<keyword evidence="4" id="KW-1185">Reference proteome</keyword>
<dbReference type="InterPro" id="IPR052766">
    <property type="entry name" value="S41A_metabolite_peptidase"/>
</dbReference>
<dbReference type="InterPro" id="IPR056186">
    <property type="entry name" value="PDZ_CPAF-rel"/>
</dbReference>